<evidence type="ECO:0000313" key="3">
    <source>
        <dbReference type="Proteomes" id="UP000256601"/>
    </source>
</evidence>
<evidence type="ECO:0000313" key="2">
    <source>
        <dbReference type="EMBL" id="RDW23027.1"/>
    </source>
</evidence>
<dbReference type="Proteomes" id="UP000256601">
    <property type="component" value="Unassembled WGS sequence"/>
</dbReference>
<feature type="compositionally biased region" description="Basic and acidic residues" evidence="1">
    <location>
        <begin position="198"/>
        <end position="207"/>
    </location>
</feature>
<name>A0A371BY66_YARLL</name>
<feature type="compositionally biased region" description="Polar residues" evidence="1">
    <location>
        <begin position="156"/>
        <end position="174"/>
    </location>
</feature>
<feature type="compositionally biased region" description="Low complexity" evidence="1">
    <location>
        <begin position="217"/>
        <end position="227"/>
    </location>
</feature>
<feature type="compositionally biased region" description="Low complexity" evidence="1">
    <location>
        <begin position="130"/>
        <end position="150"/>
    </location>
</feature>
<feature type="compositionally biased region" description="Gly residues" evidence="1">
    <location>
        <begin position="244"/>
        <end position="255"/>
    </location>
</feature>
<dbReference type="VEuPathDB" id="FungiDB:YALI1_A09100g"/>
<gene>
    <name evidence="2" type="ORF">B0I71DRAFT_143343</name>
</gene>
<reference evidence="2 3" key="1">
    <citation type="submission" date="2018-07" db="EMBL/GenBank/DDBJ databases">
        <title>Draft Genome Assemblies for Five Robust Yarrowia lipolytica Strains Exhibiting High Lipid Production and Pentose Sugar Utilization and Sugar Alcohol Secretion from Undetoxified Lignocellulosic Biomass Hydrolysates.</title>
        <authorList>
            <consortium name="DOE Joint Genome Institute"/>
            <person name="Walker C."/>
            <person name="Ryu S."/>
            <person name="Na H."/>
            <person name="Zane M."/>
            <person name="LaButti K."/>
            <person name="Lipzen A."/>
            <person name="Haridas S."/>
            <person name="Barry K."/>
            <person name="Grigoriev I.V."/>
            <person name="Quarterman J."/>
            <person name="Slininger P."/>
            <person name="Dien B."/>
            <person name="Trinh C.T."/>
        </authorList>
    </citation>
    <scope>NUCLEOTIDE SEQUENCE [LARGE SCALE GENOMIC DNA]</scope>
    <source>
        <strain evidence="2 3">YB392</strain>
    </source>
</reference>
<organism evidence="2 3">
    <name type="scientific">Yarrowia lipolytica</name>
    <name type="common">Candida lipolytica</name>
    <dbReference type="NCBI Taxonomy" id="4952"/>
    <lineage>
        <taxon>Eukaryota</taxon>
        <taxon>Fungi</taxon>
        <taxon>Dikarya</taxon>
        <taxon>Ascomycota</taxon>
        <taxon>Saccharomycotina</taxon>
        <taxon>Dipodascomycetes</taxon>
        <taxon>Dipodascales</taxon>
        <taxon>Dipodascales incertae sedis</taxon>
        <taxon>Yarrowia</taxon>
    </lineage>
</organism>
<dbReference type="VEuPathDB" id="FungiDB:YALI0_A09405g"/>
<dbReference type="EMBL" id="KZ859122">
    <property type="protein sequence ID" value="RDW23027.1"/>
    <property type="molecule type" value="Genomic_DNA"/>
</dbReference>
<feature type="compositionally biased region" description="Low complexity" evidence="1">
    <location>
        <begin position="276"/>
        <end position="286"/>
    </location>
</feature>
<accession>A0A371BY66</accession>
<feature type="compositionally biased region" description="Basic residues" evidence="1">
    <location>
        <begin position="184"/>
        <end position="197"/>
    </location>
</feature>
<proteinExistence type="predicted"/>
<evidence type="ECO:0000256" key="1">
    <source>
        <dbReference type="SAM" id="MobiDB-lite"/>
    </source>
</evidence>
<feature type="compositionally biased region" description="Low complexity" evidence="1">
    <location>
        <begin position="304"/>
        <end position="318"/>
    </location>
</feature>
<protein>
    <submittedName>
        <fullName evidence="2">Uncharacterized protein</fullName>
    </submittedName>
</protein>
<feature type="region of interest" description="Disordered" evidence="1">
    <location>
        <begin position="128"/>
        <end position="332"/>
    </location>
</feature>
<feature type="compositionally biased region" description="Low complexity" evidence="1">
    <location>
        <begin position="256"/>
        <end position="265"/>
    </location>
</feature>
<dbReference type="AlphaFoldDB" id="A0A371BY66"/>
<sequence>MDSSGSMVFKVDHFVSPIRRKKRVFYSKDLKELILKISRANIELLERDKRFFHAKVAAQLEENGYDIGRQALARKLREILDEPPPKNDSEYSQQFVSDLQVVREAIGKSKQARVKDERLLYKGDTVFDRPIQMHPPTQQQQQQSPSTPIPGGEHTMSVSPQSGPMDSSLGTNLNDPRRPNAGKTKSKDKRLQYKGHVIHLDEWRSEEPGGVGRQRQHQQQQHRQQQQPQASSSGMAGMVQSMGQGLGQAGQGHGQGHSQRQSMGPGTPGGPGQGQGMVQQGSPVQGQGMGQGGGPSMPPGTPGQGYVSGPSSSGRPSPNTASTPNPDFSALLSDDIDTDLQADLAQELNPIGLGLSNVQSVQGLIDAVGQVSQGNCLGYSVCRISFLGPVCGLIGDIWTTFSNQLSYEQSSADAASTIGPPQPRFETVGWIHRQAFPTDLTADR</sequence>
<feature type="compositionally biased region" description="Gly residues" evidence="1">
    <location>
        <begin position="266"/>
        <end position="275"/>
    </location>
</feature>